<feature type="region of interest" description="Disordered" evidence="1">
    <location>
        <begin position="91"/>
        <end position="158"/>
    </location>
</feature>
<evidence type="ECO:0000313" key="3">
    <source>
        <dbReference type="Proteomes" id="UP001318860"/>
    </source>
</evidence>
<comment type="caution">
    <text evidence="2">The sequence shown here is derived from an EMBL/GenBank/DDBJ whole genome shotgun (WGS) entry which is preliminary data.</text>
</comment>
<feature type="region of interest" description="Disordered" evidence="1">
    <location>
        <begin position="1"/>
        <end position="31"/>
    </location>
</feature>
<evidence type="ECO:0000256" key="1">
    <source>
        <dbReference type="SAM" id="MobiDB-lite"/>
    </source>
</evidence>
<name>A0ABR0XCW7_REHGL</name>
<feature type="compositionally biased region" description="Low complexity" evidence="1">
    <location>
        <begin position="1"/>
        <end position="15"/>
    </location>
</feature>
<dbReference type="Proteomes" id="UP001318860">
    <property type="component" value="Unassembled WGS sequence"/>
</dbReference>
<keyword evidence="3" id="KW-1185">Reference proteome</keyword>
<organism evidence="2 3">
    <name type="scientific">Rehmannia glutinosa</name>
    <name type="common">Chinese foxglove</name>
    <dbReference type="NCBI Taxonomy" id="99300"/>
    <lineage>
        <taxon>Eukaryota</taxon>
        <taxon>Viridiplantae</taxon>
        <taxon>Streptophyta</taxon>
        <taxon>Embryophyta</taxon>
        <taxon>Tracheophyta</taxon>
        <taxon>Spermatophyta</taxon>
        <taxon>Magnoliopsida</taxon>
        <taxon>eudicotyledons</taxon>
        <taxon>Gunneridae</taxon>
        <taxon>Pentapetalae</taxon>
        <taxon>asterids</taxon>
        <taxon>lamiids</taxon>
        <taxon>Lamiales</taxon>
        <taxon>Orobanchaceae</taxon>
        <taxon>Rehmannieae</taxon>
        <taxon>Rehmannia</taxon>
    </lineage>
</organism>
<accession>A0ABR0XCW7</accession>
<protein>
    <submittedName>
        <fullName evidence="2">Uncharacterized protein</fullName>
    </submittedName>
</protein>
<sequence length="158" mass="17260">MTNRSESSGSRLGGSVASKEGVLRGKVRVGKEKGEKELGDVGELAIQERIRRKTKAFNASLTKSSLSSHGAPRYSMIKVWLSRNGFEPSINKSLHSSSSAAPFSKCPPELDRRNSNSKDGINSHELRLRQLIGSDSPSGNQPNPAHPIPFRSTTWRYG</sequence>
<evidence type="ECO:0000313" key="2">
    <source>
        <dbReference type="EMBL" id="KAK6157043.1"/>
    </source>
</evidence>
<feature type="compositionally biased region" description="Low complexity" evidence="1">
    <location>
        <begin position="91"/>
        <end position="107"/>
    </location>
</feature>
<gene>
    <name evidence="2" type="ORF">DH2020_011291</name>
</gene>
<reference evidence="2 3" key="1">
    <citation type="journal article" date="2021" name="Comput. Struct. Biotechnol. J.">
        <title>De novo genome assembly of the potent medicinal plant Rehmannia glutinosa using nanopore technology.</title>
        <authorList>
            <person name="Ma L."/>
            <person name="Dong C."/>
            <person name="Song C."/>
            <person name="Wang X."/>
            <person name="Zheng X."/>
            <person name="Niu Y."/>
            <person name="Chen S."/>
            <person name="Feng W."/>
        </authorList>
    </citation>
    <scope>NUCLEOTIDE SEQUENCE [LARGE SCALE GENOMIC DNA]</scope>
    <source>
        <strain evidence="2">DH-2019</strain>
    </source>
</reference>
<proteinExistence type="predicted"/>
<dbReference type="EMBL" id="JABTTQ020000005">
    <property type="protein sequence ID" value="KAK6157043.1"/>
    <property type="molecule type" value="Genomic_DNA"/>
</dbReference>
<feature type="compositionally biased region" description="Polar residues" evidence="1">
    <location>
        <begin position="133"/>
        <end position="143"/>
    </location>
</feature>
<feature type="compositionally biased region" description="Basic and acidic residues" evidence="1">
    <location>
        <begin position="108"/>
        <end position="128"/>
    </location>
</feature>